<dbReference type="Gene3D" id="3.30.420.10">
    <property type="entry name" value="Ribonuclease H-like superfamily/Ribonuclease H"/>
    <property type="match status" value="1"/>
</dbReference>
<name>A0ABQ7UB14_SOLTU</name>
<dbReference type="Proteomes" id="UP000826656">
    <property type="component" value="Unassembled WGS sequence"/>
</dbReference>
<comment type="caution">
    <text evidence="2">The sequence shown here is derived from an EMBL/GenBank/DDBJ whole genome shotgun (WGS) entry which is preliminary data.</text>
</comment>
<dbReference type="EMBL" id="JAIVGD010000023">
    <property type="protein sequence ID" value="KAH0743464.1"/>
    <property type="molecule type" value="Genomic_DNA"/>
</dbReference>
<evidence type="ECO:0000313" key="3">
    <source>
        <dbReference type="Proteomes" id="UP000826656"/>
    </source>
</evidence>
<dbReference type="InterPro" id="IPR002156">
    <property type="entry name" value="RNaseH_domain"/>
</dbReference>
<gene>
    <name evidence="2" type="ORF">KY290_031457</name>
</gene>
<accession>A0ABQ7UB14</accession>
<proteinExistence type="predicted"/>
<feature type="domain" description="RNase H type-1" evidence="1">
    <location>
        <begin position="2"/>
        <end position="68"/>
    </location>
</feature>
<keyword evidence="3" id="KW-1185">Reference proteome</keyword>
<dbReference type="Pfam" id="PF13456">
    <property type="entry name" value="RVT_3"/>
    <property type="match status" value="1"/>
</dbReference>
<reference evidence="2 3" key="1">
    <citation type="journal article" date="2021" name="bioRxiv">
        <title>Chromosome-scale and haplotype-resolved genome assembly of a tetraploid potato cultivar.</title>
        <authorList>
            <person name="Sun H."/>
            <person name="Jiao W.-B."/>
            <person name="Krause K."/>
            <person name="Campoy J.A."/>
            <person name="Goel M."/>
            <person name="Folz-Donahue K."/>
            <person name="Kukat C."/>
            <person name="Huettel B."/>
            <person name="Schneeberger K."/>
        </authorList>
    </citation>
    <scope>NUCLEOTIDE SEQUENCE [LARGE SCALE GENOMIC DNA]</scope>
    <source>
        <strain evidence="2">SolTubOtavaFocal</strain>
        <tissue evidence="2">Leaves</tissue>
    </source>
</reference>
<evidence type="ECO:0000313" key="2">
    <source>
        <dbReference type="EMBL" id="KAH0743464.1"/>
    </source>
</evidence>
<protein>
    <recommendedName>
        <fullName evidence="1">RNase H type-1 domain-containing protein</fullName>
    </recommendedName>
</protein>
<sequence>MADRHMLTPLQIETDSSDILVLIYEGNDSFSNIILECRALLLQRLGNPQITLRRREQNQVADRLAKEAVKLKENIDFVEWSAPPMFIMKNINVDKKGVTLLGMTCHLHHRIV</sequence>
<dbReference type="InterPro" id="IPR036397">
    <property type="entry name" value="RNaseH_sf"/>
</dbReference>
<organism evidence="2 3">
    <name type="scientific">Solanum tuberosum</name>
    <name type="common">Potato</name>
    <dbReference type="NCBI Taxonomy" id="4113"/>
    <lineage>
        <taxon>Eukaryota</taxon>
        <taxon>Viridiplantae</taxon>
        <taxon>Streptophyta</taxon>
        <taxon>Embryophyta</taxon>
        <taxon>Tracheophyta</taxon>
        <taxon>Spermatophyta</taxon>
        <taxon>Magnoliopsida</taxon>
        <taxon>eudicotyledons</taxon>
        <taxon>Gunneridae</taxon>
        <taxon>Pentapetalae</taxon>
        <taxon>asterids</taxon>
        <taxon>lamiids</taxon>
        <taxon>Solanales</taxon>
        <taxon>Solanaceae</taxon>
        <taxon>Solanoideae</taxon>
        <taxon>Solaneae</taxon>
        <taxon>Solanum</taxon>
    </lineage>
</organism>
<evidence type="ECO:0000259" key="1">
    <source>
        <dbReference type="Pfam" id="PF13456"/>
    </source>
</evidence>